<dbReference type="VEuPathDB" id="VectorBase:GPPI020978"/>
<keyword evidence="2" id="KW-1185">Reference proteome</keyword>
<reference evidence="2" key="1">
    <citation type="submission" date="2015-01" db="EMBL/GenBank/DDBJ databases">
        <authorList>
            <person name="Aksoy S."/>
            <person name="Warren W."/>
            <person name="Wilson R.K."/>
        </authorList>
    </citation>
    <scope>NUCLEOTIDE SEQUENCE [LARGE SCALE GENOMIC DNA]</scope>
    <source>
        <strain evidence="2">IAEA</strain>
    </source>
</reference>
<sequence>MGLHLWVFIFSTMSSKKHLSFVQSCRQCNESHIYLIKHFLLNVHTPFKFMLNIHFDYDNNYYGYVSRQTSVHDRLPDRKQE</sequence>
<dbReference type="AlphaFoldDB" id="A0A1B0B737"/>
<proteinExistence type="predicted"/>
<dbReference type="EnsemblMetazoa" id="GPPI020978-RA">
    <property type="protein sequence ID" value="GPPI020978-PA"/>
    <property type="gene ID" value="GPPI020978"/>
</dbReference>
<evidence type="ECO:0000313" key="1">
    <source>
        <dbReference type="EnsemblMetazoa" id="GPPI020978-PA"/>
    </source>
</evidence>
<organism evidence="1 2">
    <name type="scientific">Glossina palpalis gambiensis</name>
    <dbReference type="NCBI Taxonomy" id="67801"/>
    <lineage>
        <taxon>Eukaryota</taxon>
        <taxon>Metazoa</taxon>
        <taxon>Ecdysozoa</taxon>
        <taxon>Arthropoda</taxon>
        <taxon>Hexapoda</taxon>
        <taxon>Insecta</taxon>
        <taxon>Pterygota</taxon>
        <taxon>Neoptera</taxon>
        <taxon>Endopterygota</taxon>
        <taxon>Diptera</taxon>
        <taxon>Brachycera</taxon>
        <taxon>Muscomorpha</taxon>
        <taxon>Hippoboscoidea</taxon>
        <taxon>Glossinidae</taxon>
        <taxon>Glossina</taxon>
    </lineage>
</organism>
<dbReference type="Proteomes" id="UP000092460">
    <property type="component" value="Unassembled WGS sequence"/>
</dbReference>
<accession>A0A1B0B737</accession>
<name>A0A1B0B737_9MUSC</name>
<evidence type="ECO:0000313" key="2">
    <source>
        <dbReference type="Proteomes" id="UP000092460"/>
    </source>
</evidence>
<protein>
    <submittedName>
        <fullName evidence="1">Uncharacterized protein</fullName>
    </submittedName>
</protein>
<reference evidence="1" key="2">
    <citation type="submission" date="2020-05" db="UniProtKB">
        <authorList>
            <consortium name="EnsemblMetazoa"/>
        </authorList>
    </citation>
    <scope>IDENTIFICATION</scope>
    <source>
        <strain evidence="1">IAEA</strain>
    </source>
</reference>
<dbReference type="EMBL" id="JXJN01009360">
    <property type="status" value="NOT_ANNOTATED_CDS"/>
    <property type="molecule type" value="Genomic_DNA"/>
</dbReference>